<dbReference type="InterPro" id="IPR027417">
    <property type="entry name" value="P-loop_NTPase"/>
</dbReference>
<evidence type="ECO:0000259" key="2">
    <source>
        <dbReference type="Pfam" id="PF13476"/>
    </source>
</evidence>
<sequence length="642" mass="73406">MKIEIKSMTLQNFKKVRSKEIEFSHNMLISGGNKVGKTTIYDAYLWGIFGVLSKKNGTVQPLNKNNDVVHKLETSVTIVLNINDEREVKIQRILTEKWVAKDTADEKLNGTQTERLFNDVPLSDSAFKKKLGELCNYNQWFMQSNINLFMSYKVDDRRKILMSMAGEIDEEKLMQPYPIVYQGVMEKKDLNEIYAQHNTSKKKADKELGEIPAKVNAQDALVVKADFESLRKRKEELDKQISVIDAALEGKSEKDPLMEKYLADLQAHNEKVANAQKVWQDKKMNEIDSLTKQISEASTKLQTAKNVGMNNIKAYTDAKSKLHEVQMKFNNKMKLWNDANEKEFGDFKQTDVCPVCGRPYTDEMKEKEYANAVAEFNANKSAKLTEYQNEASELNSQIAVIKGNINTFEQITKAHDEEAVKNAQTTYDELINKRTDLQNMNWEHSAEKVVFDRDLAAILKNKPGKKIDNSAEKNKADKKTLSDERDEVIKQLASEETNKRIEKEKEKLNARSLELAKIIADCNEAMKQIKAYKKAKITLVEEKVNSFFSLVRWKFYEQNTSNDEEKAICSAIDKDGVDYDNTNDGTVIDMGVDIISGISKAYDLYVPLFVDRKESAENIVSVEQQTIFLQCVFGQPLKIESI</sequence>
<dbReference type="Pfam" id="PF13476">
    <property type="entry name" value="AAA_23"/>
    <property type="match status" value="1"/>
</dbReference>
<dbReference type="PANTHER" id="PTHR32114">
    <property type="entry name" value="ABC TRANSPORTER ABCH.3"/>
    <property type="match status" value="1"/>
</dbReference>
<dbReference type="GO" id="GO:0016887">
    <property type="term" value="F:ATP hydrolysis activity"/>
    <property type="evidence" value="ECO:0007669"/>
    <property type="project" value="InterPro"/>
</dbReference>
<feature type="coiled-coil region" evidence="1">
    <location>
        <begin position="478"/>
        <end position="535"/>
    </location>
</feature>
<accession>A0A8S5SV11</accession>
<name>A0A8S5SV11_9CAUD</name>
<dbReference type="Gene3D" id="1.10.287.510">
    <property type="entry name" value="Helix hairpin bin"/>
    <property type="match status" value="1"/>
</dbReference>
<feature type="domain" description="Rad50/SbcC-type AAA" evidence="2">
    <location>
        <begin position="7"/>
        <end position="301"/>
    </location>
</feature>
<reference evidence="3" key="1">
    <citation type="journal article" date="2021" name="Proc. Natl. Acad. Sci. U.S.A.">
        <title>A Catalog of Tens of Thousands of Viruses from Human Metagenomes Reveals Hidden Associations with Chronic Diseases.</title>
        <authorList>
            <person name="Tisza M.J."/>
            <person name="Buck C.B."/>
        </authorList>
    </citation>
    <scope>NUCLEOTIDE SEQUENCE</scope>
    <source>
        <strain evidence="3">CtKwY15</strain>
    </source>
</reference>
<dbReference type="PANTHER" id="PTHR32114:SF2">
    <property type="entry name" value="ABC TRANSPORTER ABCH.3"/>
    <property type="match status" value="1"/>
</dbReference>
<keyword evidence="1" id="KW-0175">Coiled coil</keyword>
<dbReference type="GO" id="GO:0006302">
    <property type="term" value="P:double-strand break repair"/>
    <property type="evidence" value="ECO:0007669"/>
    <property type="project" value="InterPro"/>
</dbReference>
<dbReference type="Gene3D" id="3.40.50.300">
    <property type="entry name" value="P-loop containing nucleotide triphosphate hydrolases"/>
    <property type="match status" value="1"/>
</dbReference>
<evidence type="ECO:0000256" key="1">
    <source>
        <dbReference type="SAM" id="Coils"/>
    </source>
</evidence>
<evidence type="ECO:0000313" key="3">
    <source>
        <dbReference type="EMBL" id="DAF54410.1"/>
    </source>
</evidence>
<organism evidence="3">
    <name type="scientific">Siphoviridae sp. ctKwY15</name>
    <dbReference type="NCBI Taxonomy" id="2827843"/>
    <lineage>
        <taxon>Viruses</taxon>
        <taxon>Duplodnaviria</taxon>
        <taxon>Heunggongvirae</taxon>
        <taxon>Uroviricota</taxon>
        <taxon>Caudoviricetes</taxon>
    </lineage>
</organism>
<protein>
    <submittedName>
        <fullName evidence="3">Chromosome partition protein</fullName>
    </submittedName>
</protein>
<feature type="coiled-coil region" evidence="1">
    <location>
        <begin position="258"/>
        <end position="307"/>
    </location>
</feature>
<feature type="coiled-coil region" evidence="1">
    <location>
        <begin position="377"/>
        <end position="440"/>
    </location>
</feature>
<dbReference type="EMBL" id="BK032679">
    <property type="protein sequence ID" value="DAF54410.1"/>
    <property type="molecule type" value="Genomic_DNA"/>
</dbReference>
<proteinExistence type="predicted"/>
<dbReference type="InterPro" id="IPR038729">
    <property type="entry name" value="Rad50/SbcC_AAA"/>
</dbReference>